<evidence type="ECO:0000256" key="1">
    <source>
        <dbReference type="SAM" id="MobiDB-lite"/>
    </source>
</evidence>
<dbReference type="EMBL" id="CAFBNB010000168">
    <property type="protein sequence ID" value="CAB4935226.1"/>
    <property type="molecule type" value="Genomic_DNA"/>
</dbReference>
<reference evidence="2" key="1">
    <citation type="submission" date="2020-05" db="EMBL/GenBank/DDBJ databases">
        <authorList>
            <person name="Chiriac C."/>
            <person name="Salcher M."/>
            <person name="Ghai R."/>
            <person name="Kavagutti S V."/>
        </authorList>
    </citation>
    <scope>NUCLEOTIDE SEQUENCE</scope>
</reference>
<feature type="compositionally biased region" description="Basic and acidic residues" evidence="1">
    <location>
        <begin position="100"/>
        <end position="114"/>
    </location>
</feature>
<accession>A0A6J7IWQ3</accession>
<name>A0A6J7IWQ3_9ZZZZ</name>
<feature type="region of interest" description="Disordered" evidence="1">
    <location>
        <begin position="70"/>
        <end position="121"/>
    </location>
</feature>
<protein>
    <submittedName>
        <fullName evidence="2">Unannotated protein</fullName>
    </submittedName>
</protein>
<sequence length="121" mass="12849">MFSVRSEPGALFQGRVLAHEATAIAAAVPSTSPVSRRPRWPGVASAATLAATVASAVWAARRPMARWEDSCSRHERATDAPAAPEATVLATSRRAPMDGVSEREMREAMADRAELPALITP</sequence>
<proteinExistence type="predicted"/>
<organism evidence="2">
    <name type="scientific">freshwater metagenome</name>
    <dbReference type="NCBI Taxonomy" id="449393"/>
    <lineage>
        <taxon>unclassified sequences</taxon>
        <taxon>metagenomes</taxon>
        <taxon>ecological metagenomes</taxon>
    </lineage>
</organism>
<gene>
    <name evidence="2" type="ORF">UFOPK3720_00938</name>
</gene>
<dbReference type="AlphaFoldDB" id="A0A6J7IWQ3"/>
<evidence type="ECO:0000313" key="2">
    <source>
        <dbReference type="EMBL" id="CAB4935226.1"/>
    </source>
</evidence>